<feature type="transmembrane region" description="Helical" evidence="6">
    <location>
        <begin position="207"/>
        <end position="227"/>
    </location>
</feature>
<feature type="domain" description="EamA" evidence="7">
    <location>
        <begin position="145"/>
        <end position="277"/>
    </location>
</feature>
<dbReference type="PANTHER" id="PTHR42920:SF5">
    <property type="entry name" value="EAMA DOMAIN-CONTAINING PROTEIN"/>
    <property type="match status" value="1"/>
</dbReference>
<feature type="domain" description="EamA" evidence="7">
    <location>
        <begin position="6"/>
        <end position="135"/>
    </location>
</feature>
<feature type="transmembrane region" description="Helical" evidence="6">
    <location>
        <begin position="265"/>
        <end position="284"/>
    </location>
</feature>
<comment type="caution">
    <text evidence="8">The sequence shown here is derived from an EMBL/GenBank/DDBJ whole genome shotgun (WGS) entry which is preliminary data.</text>
</comment>
<dbReference type="AlphaFoldDB" id="A0A9D1TNH6"/>
<feature type="transmembrane region" description="Helical" evidence="6">
    <location>
        <begin position="121"/>
        <end position="141"/>
    </location>
</feature>
<feature type="transmembrane region" description="Helical" evidence="6">
    <location>
        <begin position="95"/>
        <end position="112"/>
    </location>
</feature>
<dbReference type="InterPro" id="IPR051258">
    <property type="entry name" value="Diverse_Substrate_Transporter"/>
</dbReference>
<evidence type="ECO:0000256" key="2">
    <source>
        <dbReference type="ARBA" id="ARBA00022475"/>
    </source>
</evidence>
<dbReference type="InterPro" id="IPR000620">
    <property type="entry name" value="EamA_dom"/>
</dbReference>
<dbReference type="InterPro" id="IPR037185">
    <property type="entry name" value="EmrE-like"/>
</dbReference>
<protein>
    <submittedName>
        <fullName evidence="8">DMT family transporter</fullName>
    </submittedName>
</protein>
<dbReference type="Pfam" id="PF00892">
    <property type="entry name" value="EamA"/>
    <property type="match status" value="2"/>
</dbReference>
<keyword evidence="4 6" id="KW-1133">Transmembrane helix</keyword>
<feature type="transmembrane region" description="Helical" evidence="6">
    <location>
        <begin position="176"/>
        <end position="195"/>
    </location>
</feature>
<dbReference type="PANTHER" id="PTHR42920">
    <property type="entry name" value="OS03G0707200 PROTEIN-RELATED"/>
    <property type="match status" value="1"/>
</dbReference>
<dbReference type="GO" id="GO:0005886">
    <property type="term" value="C:plasma membrane"/>
    <property type="evidence" value="ECO:0007669"/>
    <property type="project" value="UniProtKB-SubCell"/>
</dbReference>
<evidence type="ECO:0000256" key="4">
    <source>
        <dbReference type="ARBA" id="ARBA00022989"/>
    </source>
</evidence>
<keyword evidence="5 6" id="KW-0472">Membrane</keyword>
<evidence type="ECO:0000259" key="7">
    <source>
        <dbReference type="Pfam" id="PF00892"/>
    </source>
</evidence>
<evidence type="ECO:0000256" key="5">
    <source>
        <dbReference type="ARBA" id="ARBA00023136"/>
    </source>
</evidence>
<reference evidence="8" key="2">
    <citation type="submission" date="2021-04" db="EMBL/GenBank/DDBJ databases">
        <authorList>
            <person name="Gilroy R."/>
        </authorList>
    </citation>
    <scope>NUCLEOTIDE SEQUENCE</scope>
    <source>
        <strain evidence="8">Gambia11-129</strain>
    </source>
</reference>
<feature type="transmembrane region" description="Helical" evidence="6">
    <location>
        <begin position="239"/>
        <end position="259"/>
    </location>
</feature>
<evidence type="ECO:0000313" key="8">
    <source>
        <dbReference type="EMBL" id="HIV99343.1"/>
    </source>
</evidence>
<dbReference type="Proteomes" id="UP000823936">
    <property type="component" value="Unassembled WGS sequence"/>
</dbReference>
<evidence type="ECO:0000256" key="3">
    <source>
        <dbReference type="ARBA" id="ARBA00022692"/>
    </source>
</evidence>
<organism evidence="8 9">
    <name type="scientific">Candidatus Ornithospirochaeta avicola</name>
    <dbReference type="NCBI Taxonomy" id="2840896"/>
    <lineage>
        <taxon>Bacteria</taxon>
        <taxon>Pseudomonadati</taxon>
        <taxon>Spirochaetota</taxon>
        <taxon>Spirochaetia</taxon>
        <taxon>Spirochaetales</taxon>
        <taxon>Spirochaetaceae</taxon>
        <taxon>Spirochaetaceae incertae sedis</taxon>
        <taxon>Candidatus Ornithospirochaeta</taxon>
    </lineage>
</organism>
<sequence length="285" mass="31187">MSENRASILLFLTAFIWGMSFVAQSVSSDLVGPFFFNGSRMLLGSLVLLPFVKNSLKDKEYRKKCMRKGIVLAFLLSLASMLQQIGISYSTAGKGGFITSLYVVIVPFILVLRKVKIEKKTWVSAAIALLGMYLLCIKSGFSIGKGDIYLLLCSVFFAFHIIALENYTKDTGAVEMSFFQFLFSSAILLFLFPFFESVDAESIKKASVSIIYAGAFSCGIAYTLQAVSQKYVKSTRATLILSLESVFSAIGGALILGQYMSAREIAGAALVFLAVIISQIRIQIS</sequence>
<feature type="transmembrane region" description="Helical" evidence="6">
    <location>
        <begin position="72"/>
        <end position="89"/>
    </location>
</feature>
<evidence type="ECO:0000256" key="6">
    <source>
        <dbReference type="SAM" id="Phobius"/>
    </source>
</evidence>
<evidence type="ECO:0000313" key="9">
    <source>
        <dbReference type="Proteomes" id="UP000823936"/>
    </source>
</evidence>
<dbReference type="EMBL" id="DXHU01000023">
    <property type="protein sequence ID" value="HIV99343.1"/>
    <property type="molecule type" value="Genomic_DNA"/>
</dbReference>
<keyword evidence="2" id="KW-1003">Cell membrane</keyword>
<feature type="transmembrane region" description="Helical" evidence="6">
    <location>
        <begin position="35"/>
        <end position="52"/>
    </location>
</feature>
<gene>
    <name evidence="8" type="ORF">IAB12_06175</name>
</gene>
<reference evidence="8" key="1">
    <citation type="journal article" date="2021" name="PeerJ">
        <title>Extensive microbial diversity within the chicken gut microbiome revealed by metagenomics and culture.</title>
        <authorList>
            <person name="Gilroy R."/>
            <person name="Ravi A."/>
            <person name="Getino M."/>
            <person name="Pursley I."/>
            <person name="Horton D.L."/>
            <person name="Alikhan N.F."/>
            <person name="Baker D."/>
            <person name="Gharbi K."/>
            <person name="Hall N."/>
            <person name="Watson M."/>
            <person name="Adriaenssens E.M."/>
            <person name="Foster-Nyarko E."/>
            <person name="Jarju S."/>
            <person name="Secka A."/>
            <person name="Antonio M."/>
            <person name="Oren A."/>
            <person name="Chaudhuri R.R."/>
            <person name="La Ragione R."/>
            <person name="Hildebrand F."/>
            <person name="Pallen M.J."/>
        </authorList>
    </citation>
    <scope>NUCLEOTIDE SEQUENCE</scope>
    <source>
        <strain evidence="8">Gambia11-129</strain>
    </source>
</reference>
<keyword evidence="3 6" id="KW-0812">Transmembrane</keyword>
<proteinExistence type="predicted"/>
<comment type="subcellular location">
    <subcellularLocation>
        <location evidence="1">Cell membrane</location>
        <topology evidence="1">Multi-pass membrane protein</topology>
    </subcellularLocation>
</comment>
<accession>A0A9D1TNH6</accession>
<evidence type="ECO:0000256" key="1">
    <source>
        <dbReference type="ARBA" id="ARBA00004651"/>
    </source>
</evidence>
<name>A0A9D1TNH6_9SPIO</name>
<dbReference type="SUPFAM" id="SSF103481">
    <property type="entry name" value="Multidrug resistance efflux transporter EmrE"/>
    <property type="match status" value="2"/>
</dbReference>
<feature type="transmembrane region" description="Helical" evidence="6">
    <location>
        <begin position="147"/>
        <end position="164"/>
    </location>
</feature>